<evidence type="ECO:0000313" key="1">
    <source>
        <dbReference type="EMBL" id="SOQ39796.1"/>
    </source>
</evidence>
<organism evidence="1">
    <name type="scientific">Spodoptera frugiperda</name>
    <name type="common">Fall armyworm</name>
    <dbReference type="NCBI Taxonomy" id="7108"/>
    <lineage>
        <taxon>Eukaryota</taxon>
        <taxon>Metazoa</taxon>
        <taxon>Ecdysozoa</taxon>
        <taxon>Arthropoda</taxon>
        <taxon>Hexapoda</taxon>
        <taxon>Insecta</taxon>
        <taxon>Pterygota</taxon>
        <taxon>Neoptera</taxon>
        <taxon>Endopterygota</taxon>
        <taxon>Lepidoptera</taxon>
        <taxon>Glossata</taxon>
        <taxon>Ditrysia</taxon>
        <taxon>Noctuoidea</taxon>
        <taxon>Noctuidae</taxon>
        <taxon>Amphipyrinae</taxon>
        <taxon>Spodoptera</taxon>
    </lineage>
</organism>
<gene>
    <name evidence="1" type="ORF">SFRICE_030660</name>
</gene>
<dbReference type="EMBL" id="ODYU01002378">
    <property type="protein sequence ID" value="SOQ39796.1"/>
    <property type="molecule type" value="Genomic_DNA"/>
</dbReference>
<name>A0A2H1VG77_SPOFR</name>
<reference evidence="1" key="1">
    <citation type="submission" date="2016-07" db="EMBL/GenBank/DDBJ databases">
        <authorList>
            <person name="Bretaudeau A."/>
        </authorList>
    </citation>
    <scope>NUCLEOTIDE SEQUENCE</scope>
    <source>
        <strain evidence="1">Rice</strain>
        <tissue evidence="1">Whole body</tissue>
    </source>
</reference>
<accession>A0A2H1VG77</accession>
<dbReference type="AlphaFoldDB" id="A0A2H1VG77"/>
<sequence>MLEAHIPRHTMRRLSDIETLKHQGRYKCVAGFLGVRNLKFVGELGINCLVGRVLASATIEQVLSGLGFDSWSLNQHGVWNWTYNINGEKWMYIIQGHYVPWGPVGLMPDPELRATAAVYQGSGLEIISRNGVVLVMWKSHASTQRGRLDRSDTTALQKIDVIQRLRCVSFCDGLKSSNLPNLQFPNNPQIPKRLWCFKCPWAAAIAYHQGLWRLESNWAFSNLTPTTKHNASVVSRRFSVRPWYHSGRASPFVPKHGSLTLKYSMLLLRNFRRIEKNPPILCPTRESKPRPLVRQLHLHLRPLDQR</sequence>
<proteinExistence type="predicted"/>
<protein>
    <submittedName>
        <fullName evidence="1">SFRICE_030660</fullName>
    </submittedName>
</protein>